<gene>
    <name evidence="2" type="ORF">RN001_003320</name>
</gene>
<protein>
    <submittedName>
        <fullName evidence="2">Uncharacterized protein</fullName>
    </submittedName>
</protein>
<name>A0AAN7PI55_9COLE</name>
<keyword evidence="1" id="KW-1133">Transmembrane helix</keyword>
<dbReference type="EMBL" id="JARPUR010000001">
    <property type="protein sequence ID" value="KAK4887049.1"/>
    <property type="molecule type" value="Genomic_DNA"/>
</dbReference>
<comment type="caution">
    <text evidence="2">The sequence shown here is derived from an EMBL/GenBank/DDBJ whole genome shotgun (WGS) entry which is preliminary data.</text>
</comment>
<evidence type="ECO:0000313" key="3">
    <source>
        <dbReference type="Proteomes" id="UP001353858"/>
    </source>
</evidence>
<evidence type="ECO:0000313" key="2">
    <source>
        <dbReference type="EMBL" id="KAK4887049.1"/>
    </source>
</evidence>
<feature type="transmembrane region" description="Helical" evidence="1">
    <location>
        <begin position="48"/>
        <end position="70"/>
    </location>
</feature>
<accession>A0AAN7PI55</accession>
<reference evidence="3" key="1">
    <citation type="submission" date="2023-01" db="EMBL/GenBank/DDBJ databases">
        <title>Key to firefly adult light organ development and bioluminescence: homeobox transcription factors regulate luciferase expression and transportation to peroxisome.</title>
        <authorList>
            <person name="Fu X."/>
        </authorList>
    </citation>
    <scope>NUCLEOTIDE SEQUENCE [LARGE SCALE GENOMIC DNA]</scope>
</reference>
<sequence>MCVFFDAYFFIFFIKEKKKGVEKLSEIEFSICPSAPTTYKSILSDLKVFVVLISAILGYYLITGYLRYIIESHKKI</sequence>
<dbReference type="Proteomes" id="UP001353858">
    <property type="component" value="Unassembled WGS sequence"/>
</dbReference>
<keyword evidence="1" id="KW-0472">Membrane</keyword>
<keyword evidence="3" id="KW-1185">Reference proteome</keyword>
<proteinExistence type="predicted"/>
<dbReference type="AlphaFoldDB" id="A0AAN7PI55"/>
<evidence type="ECO:0000256" key="1">
    <source>
        <dbReference type="SAM" id="Phobius"/>
    </source>
</evidence>
<organism evidence="2 3">
    <name type="scientific">Aquatica leii</name>
    <dbReference type="NCBI Taxonomy" id="1421715"/>
    <lineage>
        <taxon>Eukaryota</taxon>
        <taxon>Metazoa</taxon>
        <taxon>Ecdysozoa</taxon>
        <taxon>Arthropoda</taxon>
        <taxon>Hexapoda</taxon>
        <taxon>Insecta</taxon>
        <taxon>Pterygota</taxon>
        <taxon>Neoptera</taxon>
        <taxon>Endopterygota</taxon>
        <taxon>Coleoptera</taxon>
        <taxon>Polyphaga</taxon>
        <taxon>Elateriformia</taxon>
        <taxon>Elateroidea</taxon>
        <taxon>Lampyridae</taxon>
        <taxon>Luciolinae</taxon>
        <taxon>Aquatica</taxon>
    </lineage>
</organism>
<keyword evidence="1" id="KW-0812">Transmembrane</keyword>